<proteinExistence type="inferred from homology"/>
<evidence type="ECO:0000256" key="3">
    <source>
        <dbReference type="ARBA" id="ARBA00005179"/>
    </source>
</evidence>
<keyword evidence="13" id="KW-0325">Glycoprotein</keyword>
<dbReference type="GO" id="GO:0016705">
    <property type="term" value="F:oxidoreductase activity, acting on paired donors, with incorporation or reduction of molecular oxygen"/>
    <property type="evidence" value="ECO:0007669"/>
    <property type="project" value="InterPro"/>
</dbReference>
<keyword evidence="10" id="KW-0408">Iron</keyword>
<keyword evidence="12" id="KW-0472">Membrane</keyword>
<evidence type="ECO:0000256" key="2">
    <source>
        <dbReference type="ARBA" id="ARBA00004167"/>
    </source>
</evidence>
<accession>A0A4Y7RC19</accession>
<keyword evidence="9" id="KW-0560">Oxidoreductase</keyword>
<dbReference type="InterPro" id="IPR002401">
    <property type="entry name" value="Cyt_P450_E_grp-I"/>
</dbReference>
<keyword evidence="8" id="KW-1133">Transmembrane helix</keyword>
<evidence type="ECO:0000313" key="16">
    <source>
        <dbReference type="Proteomes" id="UP000298030"/>
    </source>
</evidence>
<dbReference type="AlphaFoldDB" id="A0A4Y7RC19"/>
<dbReference type="InterPro" id="IPR036396">
    <property type="entry name" value="Cyt_P450_sf"/>
</dbReference>
<evidence type="ECO:0000256" key="13">
    <source>
        <dbReference type="ARBA" id="ARBA00023180"/>
    </source>
</evidence>
<evidence type="ECO:0000256" key="1">
    <source>
        <dbReference type="ARBA" id="ARBA00001971"/>
    </source>
</evidence>
<keyword evidence="5" id="KW-0349">Heme</keyword>
<keyword evidence="7" id="KW-0479">Metal-binding</keyword>
<dbReference type="Proteomes" id="UP000298030">
    <property type="component" value="Unassembled WGS sequence"/>
</dbReference>
<gene>
    <name evidence="15" type="ORF">FA13DRAFT_1807197</name>
</gene>
<comment type="similarity">
    <text evidence="4">Belongs to the cytochrome P450 family.</text>
</comment>
<dbReference type="GO" id="GO:0020037">
    <property type="term" value="F:heme binding"/>
    <property type="evidence" value="ECO:0007669"/>
    <property type="project" value="InterPro"/>
</dbReference>
<evidence type="ECO:0000313" key="15">
    <source>
        <dbReference type="EMBL" id="TEB06309.1"/>
    </source>
</evidence>
<comment type="subcellular location">
    <subcellularLocation>
        <location evidence="2">Membrane</location>
        <topology evidence="2">Single-pass membrane protein</topology>
    </subcellularLocation>
</comment>
<evidence type="ECO:0000256" key="12">
    <source>
        <dbReference type="ARBA" id="ARBA00023136"/>
    </source>
</evidence>
<evidence type="ECO:0000256" key="7">
    <source>
        <dbReference type="ARBA" id="ARBA00022723"/>
    </source>
</evidence>
<feature type="region of interest" description="Disordered" evidence="14">
    <location>
        <begin position="1"/>
        <end position="20"/>
    </location>
</feature>
<dbReference type="EMBL" id="QPFP01000576">
    <property type="protein sequence ID" value="TEB06309.1"/>
    <property type="molecule type" value="Genomic_DNA"/>
</dbReference>
<evidence type="ECO:0000256" key="8">
    <source>
        <dbReference type="ARBA" id="ARBA00022989"/>
    </source>
</evidence>
<evidence type="ECO:0000256" key="5">
    <source>
        <dbReference type="ARBA" id="ARBA00022617"/>
    </source>
</evidence>
<dbReference type="InterPro" id="IPR050364">
    <property type="entry name" value="Cytochrome_P450_fung"/>
</dbReference>
<dbReference type="GO" id="GO:0005506">
    <property type="term" value="F:iron ion binding"/>
    <property type="evidence" value="ECO:0007669"/>
    <property type="project" value="InterPro"/>
</dbReference>
<dbReference type="PRINTS" id="PR00463">
    <property type="entry name" value="EP450I"/>
</dbReference>
<evidence type="ECO:0000256" key="9">
    <source>
        <dbReference type="ARBA" id="ARBA00023002"/>
    </source>
</evidence>
<evidence type="ECO:0000256" key="4">
    <source>
        <dbReference type="ARBA" id="ARBA00010617"/>
    </source>
</evidence>
<dbReference type="GO" id="GO:0004497">
    <property type="term" value="F:monooxygenase activity"/>
    <property type="evidence" value="ECO:0007669"/>
    <property type="project" value="UniProtKB-KW"/>
</dbReference>
<protein>
    <submittedName>
        <fullName evidence="15">Cytochrome P450</fullName>
    </submittedName>
</protein>
<dbReference type="SUPFAM" id="SSF48264">
    <property type="entry name" value="Cytochrome P450"/>
    <property type="match status" value="1"/>
</dbReference>
<sequence length="216" mass="24888">MRLLHSTFSDQDLPNETTPDLKSSFVPLRAPQALLHCDIQKRVQDEIDKFVGLGRLPDFNDREQLVYLRAVLKEVARIYQVFPAAVLGVAHAAVEDDIYDGYFIPKGTIVFGHSCPDYSRARFWRHMLHNPDIYPDPFTFNPDRFLQNGRMRKDILDPYSTDLDSGGVLAYFELSPPKDDNGINIPLKWELEEGVLVLPKRFQCEFTPRTPSRSYD</sequence>
<evidence type="ECO:0000256" key="10">
    <source>
        <dbReference type="ARBA" id="ARBA00023004"/>
    </source>
</evidence>
<comment type="cofactor">
    <cofactor evidence="1">
        <name>heme</name>
        <dbReference type="ChEBI" id="CHEBI:30413"/>
    </cofactor>
</comment>
<keyword evidence="11" id="KW-0503">Monooxygenase</keyword>
<organism evidence="15 16">
    <name type="scientific">Coprinellus micaceus</name>
    <name type="common">Glistening ink-cap mushroom</name>
    <name type="synonym">Coprinus micaceus</name>
    <dbReference type="NCBI Taxonomy" id="71717"/>
    <lineage>
        <taxon>Eukaryota</taxon>
        <taxon>Fungi</taxon>
        <taxon>Dikarya</taxon>
        <taxon>Basidiomycota</taxon>
        <taxon>Agaricomycotina</taxon>
        <taxon>Agaricomycetes</taxon>
        <taxon>Agaricomycetidae</taxon>
        <taxon>Agaricales</taxon>
        <taxon>Agaricineae</taxon>
        <taxon>Psathyrellaceae</taxon>
        <taxon>Coprinellus</taxon>
    </lineage>
</organism>
<dbReference type="Gene3D" id="1.10.630.10">
    <property type="entry name" value="Cytochrome P450"/>
    <property type="match status" value="1"/>
</dbReference>
<dbReference type="Pfam" id="PF00067">
    <property type="entry name" value="p450"/>
    <property type="match status" value="1"/>
</dbReference>
<keyword evidence="6" id="KW-0812">Transmembrane</keyword>
<comment type="caution">
    <text evidence="15">The sequence shown here is derived from an EMBL/GenBank/DDBJ whole genome shotgun (WGS) entry which is preliminary data.</text>
</comment>
<dbReference type="STRING" id="71717.A0A4Y7RC19"/>
<dbReference type="GO" id="GO:0016020">
    <property type="term" value="C:membrane"/>
    <property type="evidence" value="ECO:0007669"/>
    <property type="project" value="UniProtKB-SubCell"/>
</dbReference>
<comment type="pathway">
    <text evidence="3">Secondary metabolite biosynthesis.</text>
</comment>
<evidence type="ECO:0000256" key="14">
    <source>
        <dbReference type="SAM" id="MobiDB-lite"/>
    </source>
</evidence>
<dbReference type="InterPro" id="IPR001128">
    <property type="entry name" value="Cyt_P450"/>
</dbReference>
<dbReference type="OrthoDB" id="2789670at2759"/>
<dbReference type="PANTHER" id="PTHR46300">
    <property type="entry name" value="P450, PUTATIVE (EUROFUNG)-RELATED-RELATED"/>
    <property type="match status" value="1"/>
</dbReference>
<dbReference type="PANTHER" id="PTHR46300:SF2">
    <property type="entry name" value="CYTOCHROME P450 MONOOXYGENASE ALNH-RELATED"/>
    <property type="match status" value="1"/>
</dbReference>
<name>A0A4Y7RC19_COPMI</name>
<keyword evidence="16" id="KW-1185">Reference proteome</keyword>
<evidence type="ECO:0000256" key="6">
    <source>
        <dbReference type="ARBA" id="ARBA00022692"/>
    </source>
</evidence>
<evidence type="ECO:0000256" key="11">
    <source>
        <dbReference type="ARBA" id="ARBA00023033"/>
    </source>
</evidence>
<reference evidence="15 16" key="1">
    <citation type="journal article" date="2019" name="Nat. Ecol. Evol.">
        <title>Megaphylogeny resolves global patterns of mushroom evolution.</title>
        <authorList>
            <person name="Varga T."/>
            <person name="Krizsan K."/>
            <person name="Foldi C."/>
            <person name="Dima B."/>
            <person name="Sanchez-Garcia M."/>
            <person name="Sanchez-Ramirez S."/>
            <person name="Szollosi G.J."/>
            <person name="Szarkandi J.G."/>
            <person name="Papp V."/>
            <person name="Albert L."/>
            <person name="Andreopoulos W."/>
            <person name="Angelini C."/>
            <person name="Antonin V."/>
            <person name="Barry K.W."/>
            <person name="Bougher N.L."/>
            <person name="Buchanan P."/>
            <person name="Buyck B."/>
            <person name="Bense V."/>
            <person name="Catcheside P."/>
            <person name="Chovatia M."/>
            <person name="Cooper J."/>
            <person name="Damon W."/>
            <person name="Desjardin D."/>
            <person name="Finy P."/>
            <person name="Geml J."/>
            <person name="Haridas S."/>
            <person name="Hughes K."/>
            <person name="Justo A."/>
            <person name="Karasinski D."/>
            <person name="Kautmanova I."/>
            <person name="Kiss B."/>
            <person name="Kocsube S."/>
            <person name="Kotiranta H."/>
            <person name="LaButti K.M."/>
            <person name="Lechner B.E."/>
            <person name="Liimatainen K."/>
            <person name="Lipzen A."/>
            <person name="Lukacs Z."/>
            <person name="Mihaltcheva S."/>
            <person name="Morgado L.N."/>
            <person name="Niskanen T."/>
            <person name="Noordeloos M.E."/>
            <person name="Ohm R.A."/>
            <person name="Ortiz-Santana B."/>
            <person name="Ovrebo C."/>
            <person name="Racz N."/>
            <person name="Riley R."/>
            <person name="Savchenko A."/>
            <person name="Shiryaev A."/>
            <person name="Soop K."/>
            <person name="Spirin V."/>
            <person name="Szebenyi C."/>
            <person name="Tomsovsky M."/>
            <person name="Tulloss R.E."/>
            <person name="Uehling J."/>
            <person name="Grigoriev I.V."/>
            <person name="Vagvolgyi C."/>
            <person name="Papp T."/>
            <person name="Martin F.M."/>
            <person name="Miettinen O."/>
            <person name="Hibbett D.S."/>
            <person name="Nagy L.G."/>
        </authorList>
    </citation>
    <scope>NUCLEOTIDE SEQUENCE [LARGE SCALE GENOMIC DNA]</scope>
    <source>
        <strain evidence="15 16">FP101781</strain>
    </source>
</reference>